<accession>A0A9P6MFN2</accession>
<keyword evidence="3" id="KW-1185">Reference proteome</keyword>
<feature type="transmembrane region" description="Helical" evidence="1">
    <location>
        <begin position="108"/>
        <end position="129"/>
    </location>
</feature>
<evidence type="ECO:0000313" key="2">
    <source>
        <dbReference type="EMBL" id="KAF9996674.1"/>
    </source>
</evidence>
<dbReference type="EMBL" id="JAAAHW010001127">
    <property type="protein sequence ID" value="KAF9996674.1"/>
    <property type="molecule type" value="Genomic_DNA"/>
</dbReference>
<feature type="non-terminal residue" evidence="2">
    <location>
        <position position="1"/>
    </location>
</feature>
<evidence type="ECO:0000313" key="3">
    <source>
        <dbReference type="Proteomes" id="UP000749646"/>
    </source>
</evidence>
<reference evidence="2" key="1">
    <citation type="journal article" date="2020" name="Fungal Divers.">
        <title>Resolving the Mortierellaceae phylogeny through synthesis of multi-gene phylogenetics and phylogenomics.</title>
        <authorList>
            <person name="Vandepol N."/>
            <person name="Liber J."/>
            <person name="Desiro A."/>
            <person name="Na H."/>
            <person name="Kennedy M."/>
            <person name="Barry K."/>
            <person name="Grigoriev I.V."/>
            <person name="Miller A.N."/>
            <person name="O'Donnell K."/>
            <person name="Stajich J.E."/>
            <person name="Bonito G."/>
        </authorList>
    </citation>
    <scope>NUCLEOTIDE SEQUENCE</scope>
    <source>
        <strain evidence="2">MES-2147</strain>
    </source>
</reference>
<dbReference type="AlphaFoldDB" id="A0A9P6MFN2"/>
<keyword evidence="1" id="KW-0472">Membrane</keyword>
<proteinExistence type="predicted"/>
<name>A0A9P6MFN2_9FUNG</name>
<keyword evidence="1" id="KW-1133">Transmembrane helix</keyword>
<comment type="caution">
    <text evidence="2">The sequence shown here is derived from an EMBL/GenBank/DDBJ whole genome shotgun (WGS) entry which is preliminary data.</text>
</comment>
<evidence type="ECO:0000256" key="1">
    <source>
        <dbReference type="SAM" id="Phobius"/>
    </source>
</evidence>
<feature type="transmembrane region" description="Helical" evidence="1">
    <location>
        <begin position="44"/>
        <end position="63"/>
    </location>
</feature>
<protein>
    <submittedName>
        <fullName evidence="2">Uncharacterized protein</fullName>
    </submittedName>
</protein>
<organism evidence="2 3">
    <name type="scientific">Modicella reniformis</name>
    <dbReference type="NCBI Taxonomy" id="1440133"/>
    <lineage>
        <taxon>Eukaryota</taxon>
        <taxon>Fungi</taxon>
        <taxon>Fungi incertae sedis</taxon>
        <taxon>Mucoromycota</taxon>
        <taxon>Mortierellomycotina</taxon>
        <taxon>Mortierellomycetes</taxon>
        <taxon>Mortierellales</taxon>
        <taxon>Mortierellaceae</taxon>
        <taxon>Modicella</taxon>
    </lineage>
</organism>
<feature type="transmembrane region" description="Helical" evidence="1">
    <location>
        <begin position="70"/>
        <end position="88"/>
    </location>
</feature>
<dbReference type="OrthoDB" id="2331972at2759"/>
<dbReference type="Proteomes" id="UP000749646">
    <property type="component" value="Unassembled WGS sequence"/>
</dbReference>
<sequence>QVVLGTVSVLAGTTVLLTILQSTPSYIQPRTEKCLVPTLAAEDYFVPVPVLDRLICILVPYFVDCSRTDYGRLVLQLLMTFVAPITLLEMVEGSRLGNHGTMLACLPFASLFSYATGIGIYLPIFFVPLMMKARSRIMATAAASHVPLPRVYAILLAHDLLAWAMEILGCLKASL</sequence>
<gene>
    <name evidence="2" type="ORF">BGZ65_007749</name>
</gene>
<keyword evidence="1" id="KW-0812">Transmembrane</keyword>